<feature type="region of interest" description="Disordered" evidence="1">
    <location>
        <begin position="1"/>
        <end position="41"/>
    </location>
</feature>
<dbReference type="AlphaFoldDB" id="A0A812B9N3"/>
<evidence type="ECO:0000313" key="3">
    <source>
        <dbReference type="Proteomes" id="UP000597762"/>
    </source>
</evidence>
<gene>
    <name evidence="2" type="ORF">SPHA_12826</name>
</gene>
<evidence type="ECO:0000313" key="2">
    <source>
        <dbReference type="EMBL" id="CAE1173886.1"/>
    </source>
</evidence>
<comment type="caution">
    <text evidence="2">The sequence shown here is derived from an EMBL/GenBank/DDBJ whole genome shotgun (WGS) entry which is preliminary data.</text>
</comment>
<name>A0A812B9N3_ACAPH</name>
<protein>
    <submittedName>
        <fullName evidence="2">Uncharacterized protein</fullName>
    </submittedName>
</protein>
<keyword evidence="3" id="KW-1185">Reference proteome</keyword>
<dbReference type="Proteomes" id="UP000597762">
    <property type="component" value="Unassembled WGS sequence"/>
</dbReference>
<accession>A0A812B9N3</accession>
<proteinExistence type="predicted"/>
<evidence type="ECO:0000256" key="1">
    <source>
        <dbReference type="SAM" id="MobiDB-lite"/>
    </source>
</evidence>
<feature type="compositionally biased region" description="Polar residues" evidence="1">
    <location>
        <begin position="16"/>
        <end position="30"/>
    </location>
</feature>
<reference evidence="2" key="1">
    <citation type="submission" date="2021-01" db="EMBL/GenBank/DDBJ databases">
        <authorList>
            <person name="Li R."/>
            <person name="Bekaert M."/>
        </authorList>
    </citation>
    <scope>NUCLEOTIDE SEQUENCE</scope>
    <source>
        <strain evidence="2">Farmed</strain>
    </source>
</reference>
<dbReference type="EMBL" id="CAHIKZ030000429">
    <property type="protein sequence ID" value="CAE1173886.1"/>
    <property type="molecule type" value="Genomic_DNA"/>
</dbReference>
<sequence length="205" mass="23630">MRLLSKPKCSEMRLSLQENQQRYDADSPNQPAERYGSLSKPNSKEMWLSLQANQRRLFSRRQTLQKPKHRSAERFGCLSKPERCSCLFKPNSREMRWLSKPISREMWLSLQDNGKTSQAKKVGGSKYDYLNQLINRETRLSLSPPSNQTVSPRQSGLMQLSLKPKLINRETRLSLQAKQWGDVSPTLCLSKPNSRGDAMPLHAKQ</sequence>
<organism evidence="2 3">
    <name type="scientific">Acanthosepion pharaonis</name>
    <name type="common">Pharaoh cuttlefish</name>
    <name type="synonym">Sepia pharaonis</name>
    <dbReference type="NCBI Taxonomy" id="158019"/>
    <lineage>
        <taxon>Eukaryota</taxon>
        <taxon>Metazoa</taxon>
        <taxon>Spiralia</taxon>
        <taxon>Lophotrochozoa</taxon>
        <taxon>Mollusca</taxon>
        <taxon>Cephalopoda</taxon>
        <taxon>Coleoidea</taxon>
        <taxon>Decapodiformes</taxon>
        <taxon>Sepiida</taxon>
        <taxon>Sepiina</taxon>
        <taxon>Sepiidae</taxon>
        <taxon>Acanthosepion</taxon>
    </lineage>
</organism>